<gene>
    <name evidence="3" type="ORF">B4U80_10301</name>
</gene>
<dbReference type="VEuPathDB" id="VectorBase:LDEU012441"/>
<feature type="non-terminal residue" evidence="3">
    <location>
        <position position="226"/>
    </location>
</feature>
<dbReference type="Proteomes" id="UP000288716">
    <property type="component" value="Unassembled WGS sequence"/>
</dbReference>
<evidence type="ECO:0000259" key="2">
    <source>
        <dbReference type="Pfam" id="PF22774"/>
    </source>
</evidence>
<dbReference type="OrthoDB" id="18010at2759"/>
<dbReference type="InterPro" id="IPR052243">
    <property type="entry name" value="Mito_inner_membrane_organizer"/>
</dbReference>
<dbReference type="GO" id="GO:0042407">
    <property type="term" value="P:cristae formation"/>
    <property type="evidence" value="ECO:0007669"/>
    <property type="project" value="TreeGrafter"/>
</dbReference>
<feature type="domain" description="DNAJC11-like beta-barrel" evidence="2">
    <location>
        <begin position="93"/>
        <end position="202"/>
    </location>
</feature>
<dbReference type="PANTHER" id="PTHR44157:SF1">
    <property type="entry name" value="DNAJ HOMOLOG SUBFAMILY C MEMBER 11"/>
    <property type="match status" value="1"/>
</dbReference>
<dbReference type="PANTHER" id="PTHR44157">
    <property type="entry name" value="DNAJ HOMOLOG SUBFAMILY C MEMBER 11"/>
    <property type="match status" value="1"/>
</dbReference>
<dbReference type="Pfam" id="PF22774">
    <property type="entry name" value="DNAJC11_beta-barrel"/>
    <property type="match status" value="1"/>
</dbReference>
<proteinExistence type="predicted"/>
<feature type="non-terminal residue" evidence="3">
    <location>
        <position position="1"/>
    </location>
</feature>
<evidence type="ECO:0000256" key="1">
    <source>
        <dbReference type="SAM" id="Coils"/>
    </source>
</evidence>
<feature type="coiled-coil region" evidence="1">
    <location>
        <begin position="25"/>
        <end position="56"/>
    </location>
</feature>
<sequence>LSDPQKRAIYDTVGLKGLEIEGWQIIQRTKTVQEIREEFEKLQKEKEERMEKLRTNPRGIVAVGINATDLFERNVDYVSYDVFGFPNLEVTSISIQQSVDLPLDSSDTSSLSANINVSNGKGSGSVIGGFRRIFSPQTWGETHLAIGQGPLVTFKLFRTLSRKTFFTTNSFVHFSNGRIKPGIDFVIARNLTKQTVGYLTWKPFPQSFMNTAIAWSSNKNHVLAQL</sequence>
<dbReference type="GO" id="GO:0005739">
    <property type="term" value="C:mitochondrion"/>
    <property type="evidence" value="ECO:0007669"/>
    <property type="project" value="GOC"/>
</dbReference>
<organism evidence="3 4">
    <name type="scientific">Leptotrombidium deliense</name>
    <dbReference type="NCBI Taxonomy" id="299467"/>
    <lineage>
        <taxon>Eukaryota</taxon>
        <taxon>Metazoa</taxon>
        <taxon>Ecdysozoa</taxon>
        <taxon>Arthropoda</taxon>
        <taxon>Chelicerata</taxon>
        <taxon>Arachnida</taxon>
        <taxon>Acari</taxon>
        <taxon>Acariformes</taxon>
        <taxon>Trombidiformes</taxon>
        <taxon>Prostigmata</taxon>
        <taxon>Anystina</taxon>
        <taxon>Parasitengona</taxon>
        <taxon>Trombiculoidea</taxon>
        <taxon>Trombiculidae</taxon>
        <taxon>Leptotrombidium</taxon>
    </lineage>
</organism>
<evidence type="ECO:0000313" key="3">
    <source>
        <dbReference type="EMBL" id="RWS19599.1"/>
    </source>
</evidence>
<reference evidence="3 4" key="1">
    <citation type="journal article" date="2018" name="Gigascience">
        <title>Genomes of trombidid mites reveal novel predicted allergens and laterally-transferred genes associated with secondary metabolism.</title>
        <authorList>
            <person name="Dong X."/>
            <person name="Chaisiri K."/>
            <person name="Xia D."/>
            <person name="Armstrong S.D."/>
            <person name="Fang Y."/>
            <person name="Donnelly M.J."/>
            <person name="Kadowaki T."/>
            <person name="McGarry J.W."/>
            <person name="Darby A.C."/>
            <person name="Makepeace B.L."/>
        </authorList>
    </citation>
    <scope>NUCLEOTIDE SEQUENCE [LARGE SCALE GENOMIC DNA]</scope>
    <source>
        <strain evidence="3">UoL-UT</strain>
    </source>
</reference>
<keyword evidence="4" id="KW-1185">Reference proteome</keyword>
<dbReference type="STRING" id="299467.A0A443RX22"/>
<dbReference type="InterPro" id="IPR055225">
    <property type="entry name" value="DNAJC11-like_beta-barrel"/>
</dbReference>
<comment type="caution">
    <text evidence="3">The sequence shown here is derived from an EMBL/GenBank/DDBJ whole genome shotgun (WGS) entry which is preliminary data.</text>
</comment>
<name>A0A443RX22_9ACAR</name>
<dbReference type="AlphaFoldDB" id="A0A443RX22"/>
<dbReference type="EMBL" id="NCKV01024514">
    <property type="protein sequence ID" value="RWS19599.1"/>
    <property type="molecule type" value="Genomic_DNA"/>
</dbReference>
<protein>
    <submittedName>
        <fullName evidence="3">DnaJ subfamily C member 11-like protein</fullName>
    </submittedName>
</protein>
<evidence type="ECO:0000313" key="4">
    <source>
        <dbReference type="Proteomes" id="UP000288716"/>
    </source>
</evidence>
<accession>A0A443RX22</accession>
<keyword evidence="1" id="KW-0175">Coiled coil</keyword>